<evidence type="ECO:0000259" key="1">
    <source>
        <dbReference type="PROSITE" id="PS50965"/>
    </source>
</evidence>
<keyword evidence="3" id="KW-1185">Reference proteome</keyword>
<gene>
    <name evidence="2" type="ORF">GCM10008932_17640</name>
</gene>
<dbReference type="Proteomes" id="UP001501166">
    <property type="component" value="Unassembled WGS sequence"/>
</dbReference>
<evidence type="ECO:0000313" key="2">
    <source>
        <dbReference type="EMBL" id="GAA0365925.1"/>
    </source>
</evidence>
<organism evidence="2 3">
    <name type="scientific">Alkalibacterium iburiense</name>
    <dbReference type="NCBI Taxonomy" id="290589"/>
    <lineage>
        <taxon>Bacteria</taxon>
        <taxon>Bacillati</taxon>
        <taxon>Bacillota</taxon>
        <taxon>Bacilli</taxon>
        <taxon>Lactobacillales</taxon>
        <taxon>Carnobacteriaceae</taxon>
        <taxon>Alkalibacterium</taxon>
    </lineage>
</organism>
<dbReference type="PROSITE" id="PS50965">
    <property type="entry name" value="NERD"/>
    <property type="match status" value="1"/>
</dbReference>
<sequence length="227" mass="26635">MVIIFLIFIMILFIMLPMYLKFNESNYTVASGNSFLKTVFDKGNYGEFLTYYTLEQLPIPKKLLSNAYIPKEDGSTSEVDLIMLAETGIYVFESKNYSGWIFGNEKYKQWTQTMPNGQKFKFFNPVWQNNAHINAIKKYSGLTDRDLFQSYIIFSERCTLKDITIHSPRIKVMKRNRLHSIIKQDIMESEKVLSLQEVLTLFNQLNKHTLADEQTKRAHIERVKLKS</sequence>
<feature type="domain" description="NERD" evidence="1">
    <location>
        <begin position="42"/>
        <end position="159"/>
    </location>
</feature>
<dbReference type="RefSeq" id="WP_343755791.1">
    <property type="nucleotide sequence ID" value="NZ_BAAACW010000110.1"/>
</dbReference>
<evidence type="ECO:0000313" key="3">
    <source>
        <dbReference type="Proteomes" id="UP001501166"/>
    </source>
</evidence>
<dbReference type="Pfam" id="PF08378">
    <property type="entry name" value="NERD"/>
    <property type="match status" value="1"/>
</dbReference>
<dbReference type="InterPro" id="IPR011528">
    <property type="entry name" value="NERD"/>
</dbReference>
<protein>
    <recommendedName>
        <fullName evidence="1">NERD domain-containing protein</fullName>
    </recommendedName>
</protein>
<reference evidence="2 3" key="1">
    <citation type="journal article" date="2019" name="Int. J. Syst. Evol. Microbiol.">
        <title>The Global Catalogue of Microorganisms (GCM) 10K type strain sequencing project: providing services to taxonomists for standard genome sequencing and annotation.</title>
        <authorList>
            <consortium name="The Broad Institute Genomics Platform"/>
            <consortium name="The Broad Institute Genome Sequencing Center for Infectious Disease"/>
            <person name="Wu L."/>
            <person name="Ma J."/>
        </authorList>
    </citation>
    <scope>NUCLEOTIDE SEQUENCE [LARGE SCALE GENOMIC DNA]</scope>
    <source>
        <strain evidence="2 3">JCM 12662</strain>
    </source>
</reference>
<dbReference type="EMBL" id="BAAACW010000110">
    <property type="protein sequence ID" value="GAA0365925.1"/>
    <property type="molecule type" value="Genomic_DNA"/>
</dbReference>
<comment type="caution">
    <text evidence="2">The sequence shown here is derived from an EMBL/GenBank/DDBJ whole genome shotgun (WGS) entry which is preliminary data.</text>
</comment>
<name>A0ABN0XJQ6_9LACT</name>
<proteinExistence type="predicted"/>
<accession>A0ABN0XJQ6</accession>